<reference evidence="1 2" key="1">
    <citation type="journal article" date="2020" name="IScience">
        <title>Genome Sequencing of the Endangered Kingdonia uniflora (Circaeasteraceae, Ranunculales) Reveals Potential Mechanisms of Evolutionary Specialization.</title>
        <authorList>
            <person name="Sun Y."/>
            <person name="Deng T."/>
            <person name="Zhang A."/>
            <person name="Moore M.J."/>
            <person name="Landis J.B."/>
            <person name="Lin N."/>
            <person name="Zhang H."/>
            <person name="Zhang X."/>
            <person name="Huang J."/>
            <person name="Zhang X."/>
            <person name="Sun H."/>
            <person name="Wang H."/>
        </authorList>
    </citation>
    <scope>NUCLEOTIDE SEQUENCE [LARGE SCALE GENOMIC DNA]</scope>
    <source>
        <strain evidence="1">TB1705</strain>
        <tissue evidence="1">Leaf</tissue>
    </source>
</reference>
<comment type="caution">
    <text evidence="1">The sequence shown here is derived from an EMBL/GenBank/DDBJ whole genome shotgun (WGS) entry which is preliminary data.</text>
</comment>
<dbReference type="InterPro" id="IPR036423">
    <property type="entry name" value="SOD-like_Cu/Zn_dom_sf"/>
</dbReference>
<dbReference type="Proteomes" id="UP000541444">
    <property type="component" value="Unassembled WGS sequence"/>
</dbReference>
<proteinExistence type="predicted"/>
<dbReference type="SUPFAM" id="SSF49329">
    <property type="entry name" value="Cu,Zn superoxide dismutase-like"/>
    <property type="match status" value="1"/>
</dbReference>
<dbReference type="OrthoDB" id="2015551at2759"/>
<organism evidence="1 2">
    <name type="scientific">Kingdonia uniflora</name>
    <dbReference type="NCBI Taxonomy" id="39325"/>
    <lineage>
        <taxon>Eukaryota</taxon>
        <taxon>Viridiplantae</taxon>
        <taxon>Streptophyta</taxon>
        <taxon>Embryophyta</taxon>
        <taxon>Tracheophyta</taxon>
        <taxon>Spermatophyta</taxon>
        <taxon>Magnoliopsida</taxon>
        <taxon>Ranunculales</taxon>
        <taxon>Circaeasteraceae</taxon>
        <taxon>Kingdonia</taxon>
    </lineage>
</organism>
<keyword evidence="2" id="KW-1185">Reference proteome</keyword>
<dbReference type="GO" id="GO:0046872">
    <property type="term" value="F:metal ion binding"/>
    <property type="evidence" value="ECO:0007669"/>
    <property type="project" value="InterPro"/>
</dbReference>
<gene>
    <name evidence="1" type="ORF">GIB67_000555</name>
</gene>
<name>A0A7J7MIJ3_9MAGN</name>
<sequence length="121" mass="12893">MILRLGLIPPISPISTFSGFSLKFTRQSLNLTISIALKPLTVSATMKKVVAALKGTLKVEGIVTLSQDRSQCTSSEILKKGVFQQVGFTLGPHLNPNGLTHGVPEDEVRHAAVAKATIVDT</sequence>
<dbReference type="GO" id="GO:0006801">
    <property type="term" value="P:superoxide metabolic process"/>
    <property type="evidence" value="ECO:0007669"/>
    <property type="project" value="InterPro"/>
</dbReference>
<accession>A0A7J7MIJ3</accession>
<dbReference type="AlphaFoldDB" id="A0A7J7MIJ3"/>
<protein>
    <submittedName>
        <fullName evidence="1">Uncharacterized protein</fullName>
    </submittedName>
</protein>
<evidence type="ECO:0000313" key="2">
    <source>
        <dbReference type="Proteomes" id="UP000541444"/>
    </source>
</evidence>
<evidence type="ECO:0000313" key="1">
    <source>
        <dbReference type="EMBL" id="KAF6154671.1"/>
    </source>
</evidence>
<dbReference type="EMBL" id="JACGCM010001471">
    <property type="protein sequence ID" value="KAF6154671.1"/>
    <property type="molecule type" value="Genomic_DNA"/>
</dbReference>